<evidence type="ECO:0000256" key="1">
    <source>
        <dbReference type="ARBA" id="ARBA00004651"/>
    </source>
</evidence>
<proteinExistence type="predicted"/>
<dbReference type="Gene3D" id="3.30.70.120">
    <property type="match status" value="1"/>
</dbReference>
<dbReference type="PIRSF" id="PIRSF006483">
    <property type="entry name" value="Membrane_protein_YitT"/>
    <property type="match status" value="1"/>
</dbReference>
<keyword evidence="2" id="KW-1003">Cell membrane</keyword>
<feature type="transmembrane region" description="Helical" evidence="6">
    <location>
        <begin position="59"/>
        <end position="78"/>
    </location>
</feature>
<evidence type="ECO:0000256" key="6">
    <source>
        <dbReference type="SAM" id="Phobius"/>
    </source>
</evidence>
<name>A0A9D2LZV9_9FIRM</name>
<dbReference type="InterPro" id="IPR051461">
    <property type="entry name" value="UPF0750_membrane"/>
</dbReference>
<dbReference type="Pfam" id="PF10035">
    <property type="entry name" value="DUF2179"/>
    <property type="match status" value="1"/>
</dbReference>
<feature type="transmembrane region" description="Helical" evidence="6">
    <location>
        <begin position="115"/>
        <end position="136"/>
    </location>
</feature>
<evidence type="ECO:0000256" key="2">
    <source>
        <dbReference type="ARBA" id="ARBA00022475"/>
    </source>
</evidence>
<dbReference type="CDD" id="cd16380">
    <property type="entry name" value="YitT_C"/>
    <property type="match status" value="1"/>
</dbReference>
<evidence type="ECO:0000259" key="7">
    <source>
        <dbReference type="Pfam" id="PF10035"/>
    </source>
</evidence>
<feature type="transmembrane region" description="Helical" evidence="6">
    <location>
        <begin position="12"/>
        <end position="32"/>
    </location>
</feature>
<accession>A0A9D2LZV9</accession>
<dbReference type="PANTHER" id="PTHR33545:SF5">
    <property type="entry name" value="UPF0750 MEMBRANE PROTEIN YITT"/>
    <property type="match status" value="1"/>
</dbReference>
<evidence type="ECO:0000256" key="4">
    <source>
        <dbReference type="ARBA" id="ARBA00022989"/>
    </source>
</evidence>
<dbReference type="InterPro" id="IPR015867">
    <property type="entry name" value="N-reg_PII/ATP_PRibTrfase_C"/>
</dbReference>
<dbReference type="InterPro" id="IPR003740">
    <property type="entry name" value="YitT"/>
</dbReference>
<dbReference type="PANTHER" id="PTHR33545">
    <property type="entry name" value="UPF0750 MEMBRANE PROTEIN YITT-RELATED"/>
    <property type="match status" value="1"/>
</dbReference>
<keyword evidence="5 6" id="KW-0472">Membrane</keyword>
<sequence length="288" mass="31504">MKAKHLLTPENIRYFLLLNLGQILTALGTYIFKTPNHLAMGGTTGISIIASSLIPNMNVGTFMLILNAILVVTGLICLDFKTMAGTIYSSFALSVFITVFEWIWPLTEPLTNDLFLEFCFAVILPAAGSAILFNIGASSGGTDIIALILAKRTSLEIGKSLFISDFLIALAAGALYGPRICLYCVLGLLAKAFVMDGIIDGINVRKYITIVSHDPEPILEFIMTSLHRSATIYEAQGAYTHESLQVISTVLNRREAMLLRNYIRKTDPKAFITIVNSSETIGKGFRNI</sequence>
<feature type="transmembrane region" description="Helical" evidence="6">
    <location>
        <begin position="85"/>
        <end position="103"/>
    </location>
</feature>
<comment type="subcellular location">
    <subcellularLocation>
        <location evidence="1">Cell membrane</location>
        <topology evidence="1">Multi-pass membrane protein</topology>
    </subcellularLocation>
</comment>
<dbReference type="AlphaFoldDB" id="A0A9D2LZV9"/>
<evidence type="ECO:0000313" key="9">
    <source>
        <dbReference type="Proteomes" id="UP000824209"/>
    </source>
</evidence>
<evidence type="ECO:0000313" key="8">
    <source>
        <dbReference type="EMBL" id="HJB38880.1"/>
    </source>
</evidence>
<reference evidence="8" key="2">
    <citation type="submission" date="2021-04" db="EMBL/GenBank/DDBJ databases">
        <authorList>
            <person name="Gilroy R."/>
        </authorList>
    </citation>
    <scope>NUCLEOTIDE SEQUENCE</scope>
    <source>
        <strain evidence="8">ChiBcec8-14828</strain>
    </source>
</reference>
<dbReference type="GO" id="GO:0005886">
    <property type="term" value="C:plasma membrane"/>
    <property type="evidence" value="ECO:0007669"/>
    <property type="project" value="UniProtKB-SubCell"/>
</dbReference>
<keyword evidence="3 6" id="KW-0812">Transmembrane</keyword>
<keyword evidence="4 6" id="KW-1133">Transmembrane helix</keyword>
<evidence type="ECO:0000256" key="5">
    <source>
        <dbReference type="ARBA" id="ARBA00023136"/>
    </source>
</evidence>
<comment type="caution">
    <text evidence="8">The sequence shown here is derived from an EMBL/GenBank/DDBJ whole genome shotgun (WGS) entry which is preliminary data.</text>
</comment>
<dbReference type="InterPro" id="IPR019264">
    <property type="entry name" value="DUF2179"/>
</dbReference>
<organism evidence="8 9">
    <name type="scientific">Candidatus Ruthenibacterium avium</name>
    <dbReference type="NCBI Taxonomy" id="2838751"/>
    <lineage>
        <taxon>Bacteria</taxon>
        <taxon>Bacillati</taxon>
        <taxon>Bacillota</taxon>
        <taxon>Clostridia</taxon>
        <taxon>Eubacteriales</taxon>
        <taxon>Oscillospiraceae</taxon>
        <taxon>Ruthenibacterium</taxon>
    </lineage>
</organism>
<dbReference type="Pfam" id="PF02588">
    <property type="entry name" value="YitT_membrane"/>
    <property type="match status" value="1"/>
</dbReference>
<dbReference type="Proteomes" id="UP000824209">
    <property type="component" value="Unassembled WGS sequence"/>
</dbReference>
<protein>
    <submittedName>
        <fullName evidence="8">YitT family protein</fullName>
    </submittedName>
</protein>
<feature type="domain" description="DUF2179" evidence="7">
    <location>
        <begin position="228"/>
        <end position="282"/>
    </location>
</feature>
<reference evidence="8" key="1">
    <citation type="journal article" date="2021" name="PeerJ">
        <title>Extensive microbial diversity within the chicken gut microbiome revealed by metagenomics and culture.</title>
        <authorList>
            <person name="Gilroy R."/>
            <person name="Ravi A."/>
            <person name="Getino M."/>
            <person name="Pursley I."/>
            <person name="Horton D.L."/>
            <person name="Alikhan N.F."/>
            <person name="Baker D."/>
            <person name="Gharbi K."/>
            <person name="Hall N."/>
            <person name="Watson M."/>
            <person name="Adriaenssens E.M."/>
            <person name="Foster-Nyarko E."/>
            <person name="Jarju S."/>
            <person name="Secka A."/>
            <person name="Antonio M."/>
            <person name="Oren A."/>
            <person name="Chaudhuri R.R."/>
            <person name="La Ragione R."/>
            <person name="Hildebrand F."/>
            <person name="Pallen M.J."/>
        </authorList>
    </citation>
    <scope>NUCLEOTIDE SEQUENCE</scope>
    <source>
        <strain evidence="8">ChiBcec8-14828</strain>
    </source>
</reference>
<gene>
    <name evidence="8" type="ORF">H9943_00605</name>
</gene>
<dbReference type="EMBL" id="DWYA01000008">
    <property type="protein sequence ID" value="HJB38880.1"/>
    <property type="molecule type" value="Genomic_DNA"/>
</dbReference>
<evidence type="ECO:0000256" key="3">
    <source>
        <dbReference type="ARBA" id="ARBA00022692"/>
    </source>
</evidence>